<dbReference type="InterPro" id="IPR002173">
    <property type="entry name" value="Carboh/pur_kinase_PfkB_CS"/>
</dbReference>
<name>A0A1R4K0X6_9MICO</name>
<dbReference type="EMBL" id="FUKO01000022">
    <property type="protein sequence ID" value="SJN37868.1"/>
    <property type="molecule type" value="Genomic_DNA"/>
</dbReference>
<evidence type="ECO:0000313" key="8">
    <source>
        <dbReference type="EMBL" id="SJN37868.1"/>
    </source>
</evidence>
<accession>A0A1R4K0X6</accession>
<evidence type="ECO:0000256" key="1">
    <source>
        <dbReference type="ARBA" id="ARBA00010688"/>
    </source>
</evidence>
<evidence type="ECO:0000256" key="6">
    <source>
        <dbReference type="PIRNR" id="PIRNR000535"/>
    </source>
</evidence>
<dbReference type="PANTHER" id="PTHR46566">
    <property type="entry name" value="1-PHOSPHOFRUCTOKINASE-RELATED"/>
    <property type="match status" value="1"/>
</dbReference>
<dbReference type="SUPFAM" id="SSF53613">
    <property type="entry name" value="Ribokinase-like"/>
    <property type="match status" value="1"/>
</dbReference>
<reference evidence="8 9" key="1">
    <citation type="submission" date="2017-02" db="EMBL/GenBank/DDBJ databases">
        <authorList>
            <person name="Peterson S.W."/>
        </authorList>
    </citation>
    <scope>NUCLEOTIDE SEQUENCE [LARGE SCALE GENOMIC DNA]</scope>
    <source>
        <strain evidence="8 9">B Mb 05.01</strain>
    </source>
</reference>
<dbReference type="Pfam" id="PF00294">
    <property type="entry name" value="PfkB"/>
    <property type="match status" value="1"/>
</dbReference>
<evidence type="ECO:0000313" key="9">
    <source>
        <dbReference type="Proteomes" id="UP000196320"/>
    </source>
</evidence>
<dbReference type="InterPro" id="IPR017583">
    <property type="entry name" value="Tagatose/fructose_Pkinase"/>
</dbReference>
<comment type="similarity">
    <text evidence="1">Belongs to the carbohydrate kinase PfkB family.</text>
</comment>
<dbReference type="EC" id="2.7.1.56" evidence="8"/>
<dbReference type="PROSITE" id="PS00584">
    <property type="entry name" value="PFKB_KINASES_2"/>
    <property type="match status" value="1"/>
</dbReference>
<evidence type="ECO:0000256" key="3">
    <source>
        <dbReference type="ARBA" id="ARBA00022741"/>
    </source>
</evidence>
<gene>
    <name evidence="8" type="ORF">FM104_09825</name>
</gene>
<dbReference type="PANTHER" id="PTHR46566:SF5">
    <property type="entry name" value="1-PHOSPHOFRUCTOKINASE"/>
    <property type="match status" value="1"/>
</dbReference>
<evidence type="ECO:0000256" key="4">
    <source>
        <dbReference type="ARBA" id="ARBA00022777"/>
    </source>
</evidence>
<protein>
    <submittedName>
        <fullName evidence="8">1-phosphofructokinase</fullName>
        <ecNumber evidence="8">2.7.1.56</ecNumber>
    </submittedName>
</protein>
<feature type="domain" description="Carbohydrate kinase PfkB" evidence="7">
    <location>
        <begin position="10"/>
        <end position="291"/>
    </location>
</feature>
<dbReference type="GO" id="GO:0005829">
    <property type="term" value="C:cytosol"/>
    <property type="evidence" value="ECO:0007669"/>
    <property type="project" value="TreeGrafter"/>
</dbReference>
<dbReference type="GO" id="GO:0005524">
    <property type="term" value="F:ATP binding"/>
    <property type="evidence" value="ECO:0007669"/>
    <property type="project" value="UniProtKB-KW"/>
</dbReference>
<evidence type="ECO:0000259" key="7">
    <source>
        <dbReference type="Pfam" id="PF00294"/>
    </source>
</evidence>
<dbReference type="InterPro" id="IPR011611">
    <property type="entry name" value="PfkB_dom"/>
</dbReference>
<dbReference type="AlphaFoldDB" id="A0A1R4K0X6"/>
<dbReference type="InterPro" id="IPR029056">
    <property type="entry name" value="Ribokinase-like"/>
</dbReference>
<proteinExistence type="inferred from homology"/>
<keyword evidence="9" id="KW-1185">Reference proteome</keyword>
<sequence>MVTVTPAPSIDRVYVVDALRTGSVNRAHRIEVDIGGNGVNLARDLRAAGNDVVAVVPLDLESVVDLVDDASLFRVVPVAHRPRVNTVIVGSDGVTTNVNQAATPLTAPEWRSLRAAAAQEVRRLRPDWVVVGGTVPAGAASLDPGPWADLAGAGGGRLCLDSPGAVVAGWIERGVVPDLVSPNLAELEDATGRRIGTMGDVLDAAARLIDRGVGAVLVSLGARGAVLVDGDDIRWARTPPALVVNTTGAGDAALAGLVSRWNGDRDGAAAERALTDAVRWGRAAVSRMAPTIAPDEVDCVRVAIDAPPRSLRVD</sequence>
<keyword evidence="4 8" id="KW-0418">Kinase</keyword>
<evidence type="ECO:0000256" key="2">
    <source>
        <dbReference type="ARBA" id="ARBA00022679"/>
    </source>
</evidence>
<keyword evidence="5" id="KW-0067">ATP-binding</keyword>
<dbReference type="Proteomes" id="UP000196320">
    <property type="component" value="Unassembled WGS sequence"/>
</dbReference>
<keyword evidence="3" id="KW-0547">Nucleotide-binding</keyword>
<dbReference type="GO" id="GO:0008662">
    <property type="term" value="F:1-phosphofructokinase activity"/>
    <property type="evidence" value="ECO:0007669"/>
    <property type="project" value="UniProtKB-EC"/>
</dbReference>
<keyword evidence="2 6" id="KW-0808">Transferase</keyword>
<evidence type="ECO:0000256" key="5">
    <source>
        <dbReference type="ARBA" id="ARBA00022840"/>
    </source>
</evidence>
<organism evidence="8 9">
    <name type="scientific">Microbacterium esteraromaticum</name>
    <dbReference type="NCBI Taxonomy" id="57043"/>
    <lineage>
        <taxon>Bacteria</taxon>
        <taxon>Bacillati</taxon>
        <taxon>Actinomycetota</taxon>
        <taxon>Actinomycetes</taxon>
        <taxon>Micrococcales</taxon>
        <taxon>Microbacteriaceae</taxon>
        <taxon>Microbacterium</taxon>
    </lineage>
</organism>
<dbReference type="Gene3D" id="3.40.1190.20">
    <property type="match status" value="1"/>
</dbReference>
<dbReference type="PIRSF" id="PIRSF000535">
    <property type="entry name" value="1PFK/6PFK/LacC"/>
    <property type="match status" value="1"/>
</dbReference>